<feature type="region of interest" description="Disordered" evidence="1">
    <location>
        <begin position="102"/>
        <end position="144"/>
    </location>
</feature>
<evidence type="ECO:0000256" key="1">
    <source>
        <dbReference type="SAM" id="MobiDB-lite"/>
    </source>
</evidence>
<name>A0ABN8NLV5_9CNID</name>
<evidence type="ECO:0000313" key="3">
    <source>
        <dbReference type="Proteomes" id="UP001159405"/>
    </source>
</evidence>
<gene>
    <name evidence="2" type="ORF">PLOB_00017938</name>
</gene>
<accession>A0ABN8NLV5</accession>
<keyword evidence="3" id="KW-1185">Reference proteome</keyword>
<evidence type="ECO:0000313" key="2">
    <source>
        <dbReference type="EMBL" id="CAH3108986.1"/>
    </source>
</evidence>
<proteinExistence type="predicted"/>
<dbReference type="Proteomes" id="UP001159405">
    <property type="component" value="Unassembled WGS sequence"/>
</dbReference>
<feature type="compositionally biased region" description="Polar residues" evidence="1">
    <location>
        <begin position="135"/>
        <end position="144"/>
    </location>
</feature>
<comment type="caution">
    <text evidence="2">The sequence shown here is derived from an EMBL/GenBank/DDBJ whole genome shotgun (WGS) entry which is preliminary data.</text>
</comment>
<reference evidence="2 3" key="1">
    <citation type="submission" date="2022-05" db="EMBL/GenBank/DDBJ databases">
        <authorList>
            <consortium name="Genoscope - CEA"/>
            <person name="William W."/>
        </authorList>
    </citation>
    <scope>NUCLEOTIDE SEQUENCE [LARGE SCALE GENOMIC DNA]</scope>
</reference>
<dbReference type="EMBL" id="CALNXK010000021">
    <property type="protein sequence ID" value="CAH3108986.1"/>
    <property type="molecule type" value="Genomic_DNA"/>
</dbReference>
<protein>
    <submittedName>
        <fullName evidence="2">Uncharacterized protein</fullName>
    </submittedName>
</protein>
<sequence length="144" mass="15687">MAQTIKDNWPLIEKSSGKVFTRKFVQDLGEVILPLMDTYARLDNKDNPTHDPPTHDDVLDMLEVINVNPAVEELIITGFNVAGPLLMTSIQMLANNALLHLKPAGRPPRPAGPKQPRQLLHTTASTIARPGRGLGSTSPSTKPP</sequence>
<organism evidence="2 3">
    <name type="scientific">Porites lobata</name>
    <dbReference type="NCBI Taxonomy" id="104759"/>
    <lineage>
        <taxon>Eukaryota</taxon>
        <taxon>Metazoa</taxon>
        <taxon>Cnidaria</taxon>
        <taxon>Anthozoa</taxon>
        <taxon>Hexacorallia</taxon>
        <taxon>Scleractinia</taxon>
        <taxon>Fungiina</taxon>
        <taxon>Poritidae</taxon>
        <taxon>Porites</taxon>
    </lineage>
</organism>